<sequence>MEENCSIKLFESDLESMLSQVLAKARSRDEKLKAAKEKAVELKHQNETINDVLDLEKPASLTKEECKLLIKYLLAENNVVLEEYRICYMRGLMDGMEIKKIVE</sequence>
<evidence type="ECO:0000313" key="3">
    <source>
        <dbReference type="EMBL" id="MEQ2534789.1"/>
    </source>
</evidence>
<dbReference type="EMBL" id="JBBMES010000005">
    <property type="protein sequence ID" value="MEQ2534789.1"/>
    <property type="molecule type" value="Genomic_DNA"/>
</dbReference>
<evidence type="ECO:0000313" key="4">
    <source>
        <dbReference type="Proteomes" id="UP001480973"/>
    </source>
</evidence>
<feature type="domain" description="DUF6664" evidence="2">
    <location>
        <begin position="14"/>
        <end position="97"/>
    </location>
</feature>
<evidence type="ECO:0000259" key="2">
    <source>
        <dbReference type="Pfam" id="PF20369"/>
    </source>
</evidence>
<organism evidence="3 4">
    <name type="scientific">Lachnospira intestinalis</name>
    <dbReference type="NCBI Taxonomy" id="3133158"/>
    <lineage>
        <taxon>Bacteria</taxon>
        <taxon>Bacillati</taxon>
        <taxon>Bacillota</taxon>
        <taxon>Clostridia</taxon>
        <taxon>Lachnospirales</taxon>
        <taxon>Lachnospiraceae</taxon>
        <taxon>Lachnospira</taxon>
    </lineage>
</organism>
<dbReference type="Pfam" id="PF20369">
    <property type="entry name" value="DUF6664"/>
    <property type="match status" value="1"/>
</dbReference>
<name>A0ABV1GMS0_9FIRM</name>
<reference evidence="3 4" key="1">
    <citation type="submission" date="2024-03" db="EMBL/GenBank/DDBJ databases">
        <title>Human intestinal bacterial collection.</title>
        <authorList>
            <person name="Pauvert C."/>
            <person name="Hitch T.C.A."/>
            <person name="Clavel T."/>
        </authorList>
    </citation>
    <scope>NUCLEOTIDE SEQUENCE [LARGE SCALE GENOMIC DNA]</scope>
    <source>
        <strain evidence="3 4">CLA-JM-H10</strain>
    </source>
</reference>
<proteinExistence type="predicted"/>
<dbReference type="InterPro" id="IPR046605">
    <property type="entry name" value="DUF6664"/>
</dbReference>
<evidence type="ECO:0000256" key="1">
    <source>
        <dbReference type="SAM" id="Coils"/>
    </source>
</evidence>
<protein>
    <recommendedName>
        <fullName evidence="2">DUF6664 domain-containing protein</fullName>
    </recommendedName>
</protein>
<keyword evidence="1" id="KW-0175">Coiled coil</keyword>
<keyword evidence="4" id="KW-1185">Reference proteome</keyword>
<gene>
    <name evidence="3" type="ORF">WMO38_06625</name>
</gene>
<comment type="caution">
    <text evidence="3">The sequence shown here is derived from an EMBL/GenBank/DDBJ whole genome shotgun (WGS) entry which is preliminary data.</text>
</comment>
<dbReference type="Proteomes" id="UP001480973">
    <property type="component" value="Unassembled WGS sequence"/>
</dbReference>
<accession>A0ABV1GMS0</accession>
<feature type="coiled-coil region" evidence="1">
    <location>
        <begin position="25"/>
        <end position="52"/>
    </location>
</feature>